<evidence type="ECO:0000256" key="2">
    <source>
        <dbReference type="SAM" id="MobiDB-lite"/>
    </source>
</evidence>
<evidence type="ECO:0000313" key="3">
    <source>
        <dbReference type="EMBL" id="TCP31600.1"/>
    </source>
</evidence>
<keyword evidence="1" id="KW-0175">Coiled coil</keyword>
<keyword evidence="4" id="KW-1185">Reference proteome</keyword>
<feature type="compositionally biased region" description="Basic and acidic residues" evidence="2">
    <location>
        <begin position="88"/>
        <end position="101"/>
    </location>
</feature>
<comment type="caution">
    <text evidence="3">The sequence shown here is derived from an EMBL/GenBank/DDBJ whole genome shotgun (WGS) entry which is preliminary data.</text>
</comment>
<dbReference type="RefSeq" id="WP_132743164.1">
    <property type="nucleotide sequence ID" value="NZ_SLXK01000002.1"/>
</dbReference>
<organism evidence="3 4">
    <name type="scientific">Scopulibacillus darangshiensis</name>
    <dbReference type="NCBI Taxonomy" id="442528"/>
    <lineage>
        <taxon>Bacteria</taxon>
        <taxon>Bacillati</taxon>
        <taxon>Bacillota</taxon>
        <taxon>Bacilli</taxon>
        <taxon>Bacillales</taxon>
        <taxon>Sporolactobacillaceae</taxon>
        <taxon>Scopulibacillus</taxon>
    </lineage>
</organism>
<protein>
    <submittedName>
        <fullName evidence="3">Uncharacterized protein</fullName>
    </submittedName>
</protein>
<dbReference type="EMBL" id="SLXK01000002">
    <property type="protein sequence ID" value="TCP31600.1"/>
    <property type="molecule type" value="Genomic_DNA"/>
</dbReference>
<dbReference type="Proteomes" id="UP000295416">
    <property type="component" value="Unassembled WGS sequence"/>
</dbReference>
<feature type="coiled-coil region" evidence="1">
    <location>
        <begin position="16"/>
        <end position="50"/>
    </location>
</feature>
<sequence>MKKAGEGMQTSGGVSMDAYEYRMDVLEVKMEQIERKIANKADEIVSLQVLQHRQELEDIYQTMRRIDHQIKAIDRELRTFSIGHRPLEMQADQKRSKDSLRLGKGLFGT</sequence>
<accession>A0A4R2P988</accession>
<proteinExistence type="predicted"/>
<reference evidence="3 4" key="1">
    <citation type="submission" date="2019-03" db="EMBL/GenBank/DDBJ databases">
        <title>Genomic Encyclopedia of Type Strains, Phase IV (KMG-IV): sequencing the most valuable type-strain genomes for metagenomic binning, comparative biology and taxonomic classification.</title>
        <authorList>
            <person name="Goeker M."/>
        </authorList>
    </citation>
    <scope>NUCLEOTIDE SEQUENCE [LARGE SCALE GENOMIC DNA]</scope>
    <source>
        <strain evidence="3 4">DSM 19377</strain>
    </source>
</reference>
<gene>
    <name evidence="3" type="ORF">EV207_10290</name>
</gene>
<dbReference type="AlphaFoldDB" id="A0A4R2P988"/>
<evidence type="ECO:0000313" key="4">
    <source>
        <dbReference type="Proteomes" id="UP000295416"/>
    </source>
</evidence>
<evidence type="ECO:0000256" key="1">
    <source>
        <dbReference type="SAM" id="Coils"/>
    </source>
</evidence>
<feature type="region of interest" description="Disordered" evidence="2">
    <location>
        <begin position="88"/>
        <end position="109"/>
    </location>
</feature>
<name>A0A4R2P988_9BACL</name>
<dbReference type="OrthoDB" id="2991292at2"/>